<reference evidence="1 2" key="1">
    <citation type="journal article" date="2020" name="BMC Genomics">
        <title>Intraspecific diversification of the crop wild relative Brassica cretica Lam. using demographic model selection.</title>
        <authorList>
            <person name="Kioukis A."/>
            <person name="Michalopoulou V.A."/>
            <person name="Briers L."/>
            <person name="Pirintsos S."/>
            <person name="Studholme D.J."/>
            <person name="Pavlidis P."/>
            <person name="Sarris P.F."/>
        </authorList>
    </citation>
    <scope>NUCLEOTIDE SEQUENCE [LARGE SCALE GENOMIC DNA]</scope>
    <source>
        <strain evidence="2">cv. PFS-1207/04</strain>
    </source>
</reference>
<gene>
    <name evidence="1" type="ORF">DY000_02032522</name>
</gene>
<name>A0ABQ7DTK1_BRACR</name>
<evidence type="ECO:0000313" key="2">
    <source>
        <dbReference type="Proteomes" id="UP000266723"/>
    </source>
</evidence>
<keyword evidence="2" id="KW-1185">Reference proteome</keyword>
<comment type="caution">
    <text evidence="1">The sequence shown here is derived from an EMBL/GenBank/DDBJ whole genome shotgun (WGS) entry which is preliminary data.</text>
</comment>
<protein>
    <submittedName>
        <fullName evidence="1">Uncharacterized protein</fullName>
    </submittedName>
</protein>
<organism evidence="1 2">
    <name type="scientific">Brassica cretica</name>
    <name type="common">Mustard</name>
    <dbReference type="NCBI Taxonomy" id="69181"/>
    <lineage>
        <taxon>Eukaryota</taxon>
        <taxon>Viridiplantae</taxon>
        <taxon>Streptophyta</taxon>
        <taxon>Embryophyta</taxon>
        <taxon>Tracheophyta</taxon>
        <taxon>Spermatophyta</taxon>
        <taxon>Magnoliopsida</taxon>
        <taxon>eudicotyledons</taxon>
        <taxon>Gunneridae</taxon>
        <taxon>Pentapetalae</taxon>
        <taxon>rosids</taxon>
        <taxon>malvids</taxon>
        <taxon>Brassicales</taxon>
        <taxon>Brassicaceae</taxon>
        <taxon>Brassiceae</taxon>
        <taxon>Brassica</taxon>
    </lineage>
</organism>
<sequence>MLLLNIISYSVIAVGTIGDFILSDSRREHRSAASPVVWFATTREGSSFICIAFSSLSLWRRSRYSLSPCLYVSEFITENLFLSCGVVLVSLANSGSIWRFCSQYPLEPLSYRGCEAVAPGFVRLSMWHVYNQHHLSPLLCHSCVIGYQWSYYWRLMLLRGALLVSLIGMGSLEHVFLDKNGVAISIAISVTKDHHYQSYLANGGHRWLESTIRAEADRTNLLVVKPLTCFPVTLFLASTSRLENYYPRSGFEPRSAPKIGYPGWPDPNPDSKILDLCKPNPDPDILIFRSGYPDPDPYF</sequence>
<evidence type="ECO:0000313" key="1">
    <source>
        <dbReference type="EMBL" id="KAF3580455.1"/>
    </source>
</evidence>
<dbReference type="EMBL" id="QGKV02000649">
    <property type="protein sequence ID" value="KAF3580455.1"/>
    <property type="molecule type" value="Genomic_DNA"/>
</dbReference>
<accession>A0ABQ7DTK1</accession>
<dbReference type="Proteomes" id="UP000266723">
    <property type="component" value="Unassembled WGS sequence"/>
</dbReference>
<proteinExistence type="predicted"/>